<keyword evidence="4 9" id="KW-0378">Hydrolase</keyword>
<dbReference type="InterPro" id="IPR038763">
    <property type="entry name" value="DHH_sf"/>
</dbReference>
<dbReference type="Pfam" id="PF17768">
    <property type="entry name" value="RecJ_OB"/>
    <property type="match status" value="1"/>
</dbReference>
<dbReference type="InterPro" id="IPR041122">
    <property type="entry name" value="RecJ_OB"/>
</dbReference>
<dbReference type="Proteomes" id="UP000033661">
    <property type="component" value="Unassembled WGS sequence"/>
</dbReference>
<comment type="similarity">
    <text evidence="1">Belongs to the RecJ family.</text>
</comment>
<sequence>MKSQASINGKIWQRRSVNEEIVIELCRSFKISDLLARMISLRIDDIAKAEDFLMPKIKNLLPDPFHLLDMQKAVDRAIKAILSKQKICIFADYDVDGATSSALLKNVFKDLNIVCDIYVPDRIAEGYGPTPSAMQKIKDNGTELLITVDCGAMAHEALKYAKDAGLDVIVIDHHIATEILPEAVAIVNPNRVDETSECKHLAAVGVAFLFATGILSDLKRQNYFEKTLPPNLMKYLDLVALGTVCDMVKLIGLNRAFVSSGLKIMHQRQNIGIKTLYDMAGLNEIPKCYHLGFILGPHINAGGRVGKSSLGANLLSTNCSNEALKLAEELEKHNNERKVIEMLMIEEAMEMAKTQQDNSLLFIVKEGWHPGVIGIVAGRLKEKFDKPVAVIALNDGIGKASCRSILGIDFGAEIINAKVKNLLITGGGHAMAAGFTVAAEKIQELQEFLNNAFRISLNRLENYKQAEYDLDLSLSSVHLPLMEELSTLEPFGQGNYEPIFKFDNLFVLKADIVGSKHIRCLFAPNKKSSSSKALQAIAFNSLGTSFEEVLLSPKAHNISVLGTLKTNNWQNNYTIQLIIKDVIIT</sequence>
<dbReference type="GO" id="GO:0006310">
    <property type="term" value="P:DNA recombination"/>
    <property type="evidence" value="ECO:0007669"/>
    <property type="project" value="InterPro"/>
</dbReference>
<dbReference type="InterPro" id="IPR004610">
    <property type="entry name" value="RecJ"/>
</dbReference>
<evidence type="ECO:0000313" key="10">
    <source>
        <dbReference type="Proteomes" id="UP000033661"/>
    </source>
</evidence>
<gene>
    <name evidence="9" type="primary">recJ</name>
    <name evidence="9" type="ORF">RBEAN4_1167</name>
</gene>
<dbReference type="NCBIfam" id="TIGR00644">
    <property type="entry name" value="recJ"/>
    <property type="match status" value="1"/>
</dbReference>
<evidence type="ECO:0000259" key="8">
    <source>
        <dbReference type="Pfam" id="PF17768"/>
    </source>
</evidence>
<accession>A0A0F3QC64</accession>
<dbReference type="Gene3D" id="3.90.1640.30">
    <property type="match status" value="1"/>
</dbReference>
<dbReference type="PANTHER" id="PTHR30255">
    <property type="entry name" value="SINGLE-STRANDED-DNA-SPECIFIC EXONUCLEASE RECJ"/>
    <property type="match status" value="1"/>
</dbReference>
<dbReference type="EMBL" id="LAOI01000001">
    <property type="protein sequence ID" value="KJV90165.1"/>
    <property type="molecule type" value="Genomic_DNA"/>
</dbReference>
<dbReference type="RefSeq" id="WP_012152130.1">
    <property type="nucleotide sequence ID" value="NZ_LAOI01000001.1"/>
</dbReference>
<dbReference type="GO" id="GO:0003676">
    <property type="term" value="F:nucleic acid binding"/>
    <property type="evidence" value="ECO:0007669"/>
    <property type="project" value="InterPro"/>
</dbReference>
<keyword evidence="10" id="KW-1185">Reference proteome</keyword>
<comment type="caution">
    <text evidence="9">The sequence shown here is derived from an EMBL/GenBank/DDBJ whole genome shotgun (WGS) entry which is preliminary data.</text>
</comment>
<evidence type="ECO:0000259" key="6">
    <source>
        <dbReference type="Pfam" id="PF01368"/>
    </source>
</evidence>
<evidence type="ECO:0000256" key="5">
    <source>
        <dbReference type="ARBA" id="ARBA00022839"/>
    </source>
</evidence>
<dbReference type="PANTHER" id="PTHR30255:SF2">
    <property type="entry name" value="SINGLE-STRANDED-DNA-SPECIFIC EXONUCLEASE RECJ"/>
    <property type="match status" value="1"/>
</dbReference>
<feature type="domain" description="DHHA1" evidence="7">
    <location>
        <begin position="361"/>
        <end position="453"/>
    </location>
</feature>
<dbReference type="GO" id="GO:0008409">
    <property type="term" value="F:5'-3' exonuclease activity"/>
    <property type="evidence" value="ECO:0007669"/>
    <property type="project" value="InterPro"/>
</dbReference>
<dbReference type="Pfam" id="PF02272">
    <property type="entry name" value="DHHA1"/>
    <property type="match status" value="1"/>
</dbReference>
<dbReference type="InterPro" id="IPR051673">
    <property type="entry name" value="SSDNA_exonuclease_RecJ"/>
</dbReference>
<evidence type="ECO:0000256" key="2">
    <source>
        <dbReference type="ARBA" id="ARBA00019841"/>
    </source>
</evidence>
<dbReference type="InterPro" id="IPR003156">
    <property type="entry name" value="DHHA1_dom"/>
</dbReference>
<dbReference type="GO" id="GO:0006281">
    <property type="term" value="P:DNA repair"/>
    <property type="evidence" value="ECO:0007669"/>
    <property type="project" value="InterPro"/>
</dbReference>
<dbReference type="Gene3D" id="3.10.310.30">
    <property type="match status" value="1"/>
</dbReference>
<dbReference type="Pfam" id="PF01368">
    <property type="entry name" value="DHH"/>
    <property type="match status" value="1"/>
</dbReference>
<evidence type="ECO:0000259" key="7">
    <source>
        <dbReference type="Pfam" id="PF02272"/>
    </source>
</evidence>
<evidence type="ECO:0000256" key="3">
    <source>
        <dbReference type="ARBA" id="ARBA00022722"/>
    </source>
</evidence>
<evidence type="ECO:0000256" key="4">
    <source>
        <dbReference type="ARBA" id="ARBA00022801"/>
    </source>
</evidence>
<organism evidence="9 10">
    <name type="scientific">Rickettsia bellii str. RML An4</name>
    <dbReference type="NCBI Taxonomy" id="1359193"/>
    <lineage>
        <taxon>Bacteria</taxon>
        <taxon>Pseudomonadati</taxon>
        <taxon>Pseudomonadota</taxon>
        <taxon>Alphaproteobacteria</taxon>
        <taxon>Rickettsiales</taxon>
        <taxon>Rickettsiaceae</taxon>
        <taxon>Rickettsieae</taxon>
        <taxon>Rickettsia</taxon>
        <taxon>belli group</taxon>
    </lineage>
</organism>
<protein>
    <recommendedName>
        <fullName evidence="2">Single-stranded-DNA-specific exonuclease RecJ</fullName>
    </recommendedName>
</protein>
<dbReference type="InterPro" id="IPR001667">
    <property type="entry name" value="DDH_dom"/>
</dbReference>
<dbReference type="AlphaFoldDB" id="A0A0F3QC64"/>
<feature type="domain" description="DDH" evidence="6">
    <location>
        <begin position="86"/>
        <end position="243"/>
    </location>
</feature>
<proteinExistence type="inferred from homology"/>
<reference evidence="9 10" key="1">
    <citation type="submission" date="2015-02" db="EMBL/GenBank/DDBJ databases">
        <title>Genome Sequencing of Rickettsiales.</title>
        <authorList>
            <person name="Daugherty S.C."/>
            <person name="Su Q."/>
            <person name="Abolude K."/>
            <person name="Beier-Sexton M."/>
            <person name="Carlyon J.A."/>
            <person name="Carter R."/>
            <person name="Day N.P."/>
            <person name="Dumler S.J."/>
            <person name="Dyachenko V."/>
            <person name="Godinez A."/>
            <person name="Kurtti T.J."/>
            <person name="Lichay M."/>
            <person name="Mullins K.E."/>
            <person name="Ott S."/>
            <person name="Pappas-Brown V."/>
            <person name="Paris D.H."/>
            <person name="Patel P."/>
            <person name="Richards A.L."/>
            <person name="Sadzewicz L."/>
            <person name="Sears K."/>
            <person name="Seidman D."/>
            <person name="Sengamalay N."/>
            <person name="Stenos J."/>
            <person name="Tallon L.J."/>
            <person name="Vincent G."/>
            <person name="Fraser C.M."/>
            <person name="Munderloh U."/>
            <person name="Dunning-Hotopp J.C."/>
        </authorList>
    </citation>
    <scope>NUCLEOTIDE SEQUENCE [LARGE SCALE GENOMIC DNA]</scope>
    <source>
        <strain evidence="9 10">RML An4</strain>
    </source>
</reference>
<evidence type="ECO:0000256" key="1">
    <source>
        <dbReference type="ARBA" id="ARBA00005915"/>
    </source>
</evidence>
<keyword evidence="5 9" id="KW-0269">Exonuclease</keyword>
<dbReference type="SUPFAM" id="SSF64182">
    <property type="entry name" value="DHH phosphoesterases"/>
    <property type="match status" value="1"/>
</dbReference>
<evidence type="ECO:0000313" key="9">
    <source>
        <dbReference type="EMBL" id="KJV90165.1"/>
    </source>
</evidence>
<dbReference type="PATRIC" id="fig|1359193.3.peg.1127"/>
<name>A0A0F3QC64_RICBE</name>
<keyword evidence="3" id="KW-0540">Nuclease</keyword>
<feature type="domain" description="RecJ OB" evidence="8">
    <location>
        <begin position="468"/>
        <end position="581"/>
    </location>
</feature>